<dbReference type="GO" id="GO:0003735">
    <property type="term" value="F:structural constituent of ribosome"/>
    <property type="evidence" value="ECO:0007669"/>
    <property type="project" value="InterPro"/>
</dbReference>
<feature type="compositionally biased region" description="Basic residues" evidence="6">
    <location>
        <begin position="68"/>
        <end position="83"/>
    </location>
</feature>
<keyword evidence="5" id="KW-0694">RNA-binding</keyword>
<organism evidence="7 8">
    <name type="scientific">Holospora curviuscula</name>
    <dbReference type="NCBI Taxonomy" id="1082868"/>
    <lineage>
        <taxon>Bacteria</taxon>
        <taxon>Pseudomonadati</taxon>
        <taxon>Pseudomonadota</taxon>
        <taxon>Alphaproteobacteria</taxon>
        <taxon>Holosporales</taxon>
        <taxon>Holosporaceae</taxon>
        <taxon>Holospora</taxon>
    </lineage>
</organism>
<dbReference type="Pfam" id="PF00573">
    <property type="entry name" value="Ribosomal_L4"/>
    <property type="match status" value="1"/>
</dbReference>
<dbReference type="Proteomes" id="UP000239425">
    <property type="component" value="Unassembled WGS sequence"/>
</dbReference>
<dbReference type="GO" id="GO:0005840">
    <property type="term" value="C:ribosome"/>
    <property type="evidence" value="ECO:0007669"/>
    <property type="project" value="UniProtKB-KW"/>
</dbReference>
<evidence type="ECO:0000313" key="7">
    <source>
        <dbReference type="EMBL" id="PPE03658.1"/>
    </source>
</evidence>
<keyword evidence="3 5" id="KW-0687">Ribonucleoprotein</keyword>
<dbReference type="SUPFAM" id="SSF52166">
    <property type="entry name" value="Ribosomal protein L4"/>
    <property type="match status" value="1"/>
</dbReference>
<comment type="subunit">
    <text evidence="5">Part of the 50S ribosomal subunit.</text>
</comment>
<keyword evidence="8" id="KW-1185">Reference proteome</keyword>
<evidence type="ECO:0000256" key="6">
    <source>
        <dbReference type="SAM" id="MobiDB-lite"/>
    </source>
</evidence>
<evidence type="ECO:0000256" key="1">
    <source>
        <dbReference type="ARBA" id="ARBA00010528"/>
    </source>
</evidence>
<feature type="region of interest" description="Disordered" evidence="6">
    <location>
        <begin position="55"/>
        <end position="84"/>
    </location>
</feature>
<dbReference type="PANTHER" id="PTHR10746">
    <property type="entry name" value="50S RIBOSOMAL PROTEIN L4"/>
    <property type="match status" value="1"/>
</dbReference>
<comment type="similarity">
    <text evidence="1 5">Belongs to the universal ribosomal protein uL4 family.</text>
</comment>
<accession>A0A2S5R8L7</accession>
<evidence type="ECO:0000256" key="5">
    <source>
        <dbReference type="HAMAP-Rule" id="MF_01328"/>
    </source>
</evidence>
<dbReference type="InterPro" id="IPR013005">
    <property type="entry name" value="Ribosomal_uL4-like"/>
</dbReference>
<dbReference type="GO" id="GO:0019843">
    <property type="term" value="F:rRNA binding"/>
    <property type="evidence" value="ECO:0007669"/>
    <property type="project" value="UniProtKB-UniRule"/>
</dbReference>
<reference evidence="7 8" key="1">
    <citation type="submission" date="2017-11" db="EMBL/GenBank/DDBJ databases">
        <title>Comparative genomic analysis of Holospora spp., intranuclear symbionts of paramecia.</title>
        <authorList>
            <person name="Garushyants S.K."/>
            <person name="Beliavskaya A."/>
            <person name="Malko D.B."/>
            <person name="Logacheva M.D."/>
            <person name="Rautian M.S."/>
            <person name="Gelfand M.S."/>
        </authorList>
    </citation>
    <scope>NUCLEOTIDE SEQUENCE [LARGE SCALE GENOMIC DNA]</scope>
    <source>
        <strain evidence="8">02AZ16</strain>
    </source>
</reference>
<dbReference type="NCBIfam" id="TIGR03953">
    <property type="entry name" value="rplD_bact"/>
    <property type="match status" value="1"/>
</dbReference>
<dbReference type="GO" id="GO:0006412">
    <property type="term" value="P:translation"/>
    <property type="evidence" value="ECO:0007669"/>
    <property type="project" value="UniProtKB-UniRule"/>
</dbReference>
<dbReference type="PANTHER" id="PTHR10746:SF6">
    <property type="entry name" value="LARGE RIBOSOMAL SUBUNIT PROTEIN UL4M"/>
    <property type="match status" value="1"/>
</dbReference>
<dbReference type="InterPro" id="IPR023574">
    <property type="entry name" value="Ribosomal_uL4_dom_sf"/>
</dbReference>
<sequence>MNMDQKECFPVLDWYWKAVGEVELVPFIFQQTLRKDILARVVLWQLAKRRSGNHKTKGISEISGTTRKPYRQKGTGKARHGSRRSPQFVGGAVIFGPVVRSHSYSLNKKVRSLGLRVALSLKKQEGNLFVLEDHSVPLSLKTKDCQGFFRKIGSDSALLIASDSTYANVERSVSNLPCYNVLHQDGLNVYDILRHKNLIISKSSLQHIEERLQP</sequence>
<dbReference type="EMBL" id="PHHC01000084">
    <property type="protein sequence ID" value="PPE03658.1"/>
    <property type="molecule type" value="Genomic_DNA"/>
</dbReference>
<dbReference type="GO" id="GO:1990904">
    <property type="term" value="C:ribonucleoprotein complex"/>
    <property type="evidence" value="ECO:0007669"/>
    <property type="project" value="UniProtKB-KW"/>
</dbReference>
<dbReference type="InterPro" id="IPR002136">
    <property type="entry name" value="Ribosomal_uL4"/>
</dbReference>
<dbReference type="HAMAP" id="MF_01328_B">
    <property type="entry name" value="Ribosomal_uL4_B"/>
    <property type="match status" value="1"/>
</dbReference>
<proteinExistence type="inferred from homology"/>
<comment type="caution">
    <text evidence="7">The sequence shown here is derived from an EMBL/GenBank/DDBJ whole genome shotgun (WGS) entry which is preliminary data.</text>
</comment>
<evidence type="ECO:0000256" key="3">
    <source>
        <dbReference type="ARBA" id="ARBA00023274"/>
    </source>
</evidence>
<evidence type="ECO:0000256" key="4">
    <source>
        <dbReference type="ARBA" id="ARBA00035244"/>
    </source>
</evidence>
<keyword evidence="2 5" id="KW-0689">Ribosomal protein</keyword>
<evidence type="ECO:0000256" key="2">
    <source>
        <dbReference type="ARBA" id="ARBA00022980"/>
    </source>
</evidence>
<protein>
    <recommendedName>
        <fullName evidence="4 5">Large ribosomal subunit protein uL4</fullName>
    </recommendedName>
</protein>
<keyword evidence="5" id="KW-0699">rRNA-binding</keyword>
<dbReference type="Gene3D" id="3.40.1370.10">
    <property type="match status" value="1"/>
</dbReference>
<comment type="function">
    <text evidence="5">Forms part of the polypeptide exit tunnel.</text>
</comment>
<evidence type="ECO:0000313" key="8">
    <source>
        <dbReference type="Proteomes" id="UP000239425"/>
    </source>
</evidence>
<name>A0A2S5R8L7_9PROT</name>
<comment type="function">
    <text evidence="5">One of the primary rRNA binding proteins, this protein initially binds near the 5'-end of the 23S rRNA. It is important during the early stages of 50S assembly. It makes multiple contacts with different domains of the 23S rRNA in the assembled 50S subunit and ribosome.</text>
</comment>
<dbReference type="AlphaFoldDB" id="A0A2S5R8L7"/>
<gene>
    <name evidence="5" type="primary">rplD</name>
    <name evidence="7" type="ORF">HCUR_00886</name>
</gene>